<protein>
    <submittedName>
        <fullName evidence="1">Uncharacterized protein</fullName>
    </submittedName>
</protein>
<dbReference type="Proteomes" id="UP001159363">
    <property type="component" value="Chromosome 4"/>
</dbReference>
<comment type="caution">
    <text evidence="1">The sequence shown here is derived from an EMBL/GenBank/DDBJ whole genome shotgun (WGS) entry which is preliminary data.</text>
</comment>
<accession>A0ABQ9HGY6</accession>
<name>A0ABQ9HGY6_9NEOP</name>
<dbReference type="PANTHER" id="PTHR10773">
    <property type="entry name" value="DNA-DIRECTED RNA POLYMERASES I, II, AND III SUBUNIT RPABC2"/>
    <property type="match status" value="1"/>
</dbReference>
<organism evidence="1 2">
    <name type="scientific">Dryococelus australis</name>
    <dbReference type="NCBI Taxonomy" id="614101"/>
    <lineage>
        <taxon>Eukaryota</taxon>
        <taxon>Metazoa</taxon>
        <taxon>Ecdysozoa</taxon>
        <taxon>Arthropoda</taxon>
        <taxon>Hexapoda</taxon>
        <taxon>Insecta</taxon>
        <taxon>Pterygota</taxon>
        <taxon>Neoptera</taxon>
        <taxon>Polyneoptera</taxon>
        <taxon>Phasmatodea</taxon>
        <taxon>Verophasmatodea</taxon>
        <taxon>Anareolatae</taxon>
        <taxon>Phasmatidae</taxon>
        <taxon>Eurycanthinae</taxon>
        <taxon>Dryococelus</taxon>
    </lineage>
</organism>
<evidence type="ECO:0000313" key="1">
    <source>
        <dbReference type="EMBL" id="KAJ8883593.1"/>
    </source>
</evidence>
<sequence>MKGSYAFYHKLPEKRPEKAKVHLLSLPAYENHNTRRYSKENIVEQHYITARNAYKAKADDREKSKDDLNFKIITFYMQQCLPKPHIHSLLAFYKHQLWVYNLTMHDCDNAQGFSYMWNGSDTVNHVTMLSDMCADHNKNAHVAAMCIVALQNTSHLNTIDHKFLVPRTHTYGGSSVNWRCIRWLWYDKNMPMYVSTKLLLKVHAPFETISFHRWGQANPVLQPTTLRLIPFP</sequence>
<keyword evidence="2" id="KW-1185">Reference proteome</keyword>
<dbReference type="PANTHER" id="PTHR10773:SF19">
    <property type="match status" value="1"/>
</dbReference>
<gene>
    <name evidence="1" type="ORF">PR048_015437</name>
</gene>
<evidence type="ECO:0000313" key="2">
    <source>
        <dbReference type="Proteomes" id="UP001159363"/>
    </source>
</evidence>
<dbReference type="EMBL" id="JARBHB010000005">
    <property type="protein sequence ID" value="KAJ8883593.1"/>
    <property type="molecule type" value="Genomic_DNA"/>
</dbReference>
<reference evidence="1 2" key="1">
    <citation type="submission" date="2023-02" db="EMBL/GenBank/DDBJ databases">
        <title>LHISI_Scaffold_Assembly.</title>
        <authorList>
            <person name="Stuart O.P."/>
            <person name="Cleave R."/>
            <person name="Magrath M.J.L."/>
            <person name="Mikheyev A.S."/>
        </authorList>
    </citation>
    <scope>NUCLEOTIDE SEQUENCE [LARGE SCALE GENOMIC DNA]</scope>
    <source>
        <strain evidence="1">Daus_M_001</strain>
        <tissue evidence="1">Leg muscle</tissue>
    </source>
</reference>
<proteinExistence type="predicted"/>